<proteinExistence type="predicted"/>
<reference evidence="2 3" key="1">
    <citation type="submission" date="2023-01" db="EMBL/GenBank/DDBJ databases">
        <title>Analysis of 21 Apiospora genomes using comparative genomics revels a genus with tremendous synthesis potential of carbohydrate active enzymes and secondary metabolites.</title>
        <authorList>
            <person name="Sorensen T."/>
        </authorList>
    </citation>
    <scope>NUCLEOTIDE SEQUENCE [LARGE SCALE GENOMIC DNA]</scope>
    <source>
        <strain evidence="2 3">CBS 83171</strain>
    </source>
</reference>
<protein>
    <submittedName>
        <fullName evidence="2">Uncharacterized protein</fullName>
    </submittedName>
</protein>
<dbReference type="Proteomes" id="UP001446871">
    <property type="component" value="Unassembled WGS sequence"/>
</dbReference>
<evidence type="ECO:0000256" key="1">
    <source>
        <dbReference type="SAM" id="Phobius"/>
    </source>
</evidence>
<keyword evidence="1" id="KW-0812">Transmembrane</keyword>
<feature type="transmembrane region" description="Helical" evidence="1">
    <location>
        <begin position="6"/>
        <end position="31"/>
    </location>
</feature>
<keyword evidence="1" id="KW-0472">Membrane</keyword>
<keyword evidence="3" id="KW-1185">Reference proteome</keyword>
<keyword evidence="1" id="KW-1133">Transmembrane helix</keyword>
<comment type="caution">
    <text evidence="2">The sequence shown here is derived from an EMBL/GenBank/DDBJ whole genome shotgun (WGS) entry which is preliminary data.</text>
</comment>
<dbReference type="EMBL" id="JAQQWM010000002">
    <property type="protein sequence ID" value="KAK8078500.1"/>
    <property type="molecule type" value="Genomic_DNA"/>
</dbReference>
<organism evidence="2 3">
    <name type="scientific">Apiospora saccharicola</name>
    <dbReference type="NCBI Taxonomy" id="335842"/>
    <lineage>
        <taxon>Eukaryota</taxon>
        <taxon>Fungi</taxon>
        <taxon>Dikarya</taxon>
        <taxon>Ascomycota</taxon>
        <taxon>Pezizomycotina</taxon>
        <taxon>Sordariomycetes</taxon>
        <taxon>Xylariomycetidae</taxon>
        <taxon>Amphisphaeriales</taxon>
        <taxon>Apiosporaceae</taxon>
        <taxon>Apiospora</taxon>
    </lineage>
</organism>
<accession>A0ABR1W7L9</accession>
<evidence type="ECO:0000313" key="3">
    <source>
        <dbReference type="Proteomes" id="UP001446871"/>
    </source>
</evidence>
<gene>
    <name evidence="2" type="ORF">PG996_004670</name>
</gene>
<sequence>MASIIALFFYLLFPFIVVFCTIGLVIGIGALETIGFVKRDFHDSGLASVEHRGLGDQERNQNGGQFVYSRNSVFVHGRGARPDDPGEEREAVSHGDIEAIVFVVALVGSEDHARCKGKAGGVQGIGVALPVGFDLLA</sequence>
<evidence type="ECO:0000313" key="2">
    <source>
        <dbReference type="EMBL" id="KAK8078500.1"/>
    </source>
</evidence>
<name>A0ABR1W7L9_9PEZI</name>